<proteinExistence type="predicted"/>
<keyword evidence="2" id="KW-1185">Reference proteome</keyword>
<feature type="non-terminal residue" evidence="1">
    <location>
        <position position="1"/>
    </location>
</feature>
<feature type="non-terminal residue" evidence="1">
    <location>
        <position position="34"/>
    </location>
</feature>
<reference evidence="2" key="1">
    <citation type="journal article" date="2013" name="Nat. Genet.">
        <title>The duck genome and transcriptome provide insight into an avian influenza virus reservoir species.</title>
        <authorList>
            <person name="Huang Y."/>
            <person name="Li Y."/>
            <person name="Burt D.W."/>
            <person name="Chen H."/>
            <person name="Zhang Y."/>
            <person name="Qian W."/>
            <person name="Kim H."/>
            <person name="Gan S."/>
            <person name="Zhao Y."/>
            <person name="Li J."/>
            <person name="Yi K."/>
            <person name="Feng H."/>
            <person name="Zhu P."/>
            <person name="Li B."/>
            <person name="Liu Q."/>
            <person name="Fairley S."/>
            <person name="Magor K.E."/>
            <person name="Du Z."/>
            <person name="Hu X."/>
            <person name="Goodman L."/>
            <person name="Tafer H."/>
            <person name="Vignal A."/>
            <person name="Lee T."/>
            <person name="Kim K.W."/>
            <person name="Sheng Z."/>
            <person name="An Y."/>
            <person name="Searle S."/>
            <person name="Herrero J."/>
            <person name="Groenen M.A."/>
            <person name="Crooijmans R.P."/>
            <person name="Faraut T."/>
            <person name="Cai Q."/>
            <person name="Webster R.G."/>
            <person name="Aldridge J.R."/>
            <person name="Warren W.C."/>
            <person name="Bartschat S."/>
            <person name="Kehr S."/>
            <person name="Marz M."/>
            <person name="Stadler P.F."/>
            <person name="Smith J."/>
            <person name="Kraus R.H."/>
            <person name="Zhao Y."/>
            <person name="Ren L."/>
            <person name="Fei J."/>
            <person name="Morisson M."/>
            <person name="Kaiser P."/>
            <person name="Griffin D.K."/>
            <person name="Rao M."/>
            <person name="Pitel F."/>
            <person name="Wang J."/>
            <person name="Li N."/>
        </authorList>
    </citation>
    <scope>NUCLEOTIDE SEQUENCE [LARGE SCALE GENOMIC DNA]</scope>
</reference>
<dbReference type="EMBL" id="KB742465">
    <property type="protein sequence ID" value="EOB08196.1"/>
    <property type="molecule type" value="Genomic_DNA"/>
</dbReference>
<gene>
    <name evidence="1" type="ORF">Anapl_10269</name>
</gene>
<evidence type="ECO:0000313" key="2">
    <source>
        <dbReference type="Proteomes" id="UP000296049"/>
    </source>
</evidence>
<organism evidence="1 2">
    <name type="scientific">Anas platyrhynchos</name>
    <name type="common">Mallard</name>
    <name type="synonym">Anas boschas</name>
    <dbReference type="NCBI Taxonomy" id="8839"/>
    <lineage>
        <taxon>Eukaryota</taxon>
        <taxon>Metazoa</taxon>
        <taxon>Chordata</taxon>
        <taxon>Craniata</taxon>
        <taxon>Vertebrata</taxon>
        <taxon>Euteleostomi</taxon>
        <taxon>Archelosauria</taxon>
        <taxon>Archosauria</taxon>
        <taxon>Dinosauria</taxon>
        <taxon>Saurischia</taxon>
        <taxon>Theropoda</taxon>
        <taxon>Coelurosauria</taxon>
        <taxon>Aves</taxon>
        <taxon>Neognathae</taxon>
        <taxon>Galloanserae</taxon>
        <taxon>Anseriformes</taxon>
        <taxon>Anatidae</taxon>
        <taxon>Anatinae</taxon>
        <taxon>Anas</taxon>
    </lineage>
</organism>
<protein>
    <submittedName>
        <fullName evidence="1">Uncharacterized protein</fullName>
    </submittedName>
</protein>
<sequence length="34" mass="3645">SSPESPEGNTFDCLVFASGSEQECEEIIKRIGKG</sequence>
<evidence type="ECO:0000313" key="1">
    <source>
        <dbReference type="EMBL" id="EOB08196.1"/>
    </source>
</evidence>
<dbReference type="Proteomes" id="UP000296049">
    <property type="component" value="Unassembled WGS sequence"/>
</dbReference>
<dbReference type="AlphaFoldDB" id="R0KCU1"/>
<name>R0KCU1_ANAPL</name>
<accession>R0KCU1</accession>